<accession>A0ACA9SF87</accession>
<organism evidence="1 2">
    <name type="scientific">Racocetra persica</name>
    <dbReference type="NCBI Taxonomy" id="160502"/>
    <lineage>
        <taxon>Eukaryota</taxon>
        <taxon>Fungi</taxon>
        <taxon>Fungi incertae sedis</taxon>
        <taxon>Mucoromycota</taxon>
        <taxon>Glomeromycotina</taxon>
        <taxon>Glomeromycetes</taxon>
        <taxon>Diversisporales</taxon>
        <taxon>Gigasporaceae</taxon>
        <taxon>Racocetra</taxon>
    </lineage>
</organism>
<proteinExistence type="predicted"/>
<feature type="non-terminal residue" evidence="1">
    <location>
        <position position="1"/>
    </location>
</feature>
<keyword evidence="2" id="KW-1185">Reference proteome</keyword>
<gene>
    <name evidence="1" type="ORF">RPERSI_LOCUS29388</name>
</gene>
<dbReference type="EMBL" id="CAJVQC010110735">
    <property type="protein sequence ID" value="CAG8834997.1"/>
    <property type="molecule type" value="Genomic_DNA"/>
</dbReference>
<sequence>INFDNVATIEGSIAYCKKTYNKCKIHNRQLVEDSNDPRIKIKGNTIVDKKTQSIVKVCKCSYDNLIEFCIWCNAECCSKRTLARYDDKSGPFDYILDEEIKSTNRQGANQYIKPETIRKAAIDTMNDILNPQFSFEEAIIKNAENNPHWIETNLLNAKIIYEAKEKINNITISFARCWKSCNIFIYGSPGTGKSYLLDILFPDAYKKPVNDPKWWHKYKEHDEVIINELSGSTFQYQELLNLLDRFEYNVQIKGSHINYSPFIQCFTSNIPLEELYRYAETEPRIRNNESWVPNRKYYNALERRFDYIIEYQR</sequence>
<name>A0ACA9SF87_9GLOM</name>
<comment type="caution">
    <text evidence="1">The sequence shown here is derived from an EMBL/GenBank/DDBJ whole genome shotgun (WGS) entry which is preliminary data.</text>
</comment>
<reference evidence="1" key="1">
    <citation type="submission" date="2021-06" db="EMBL/GenBank/DDBJ databases">
        <authorList>
            <person name="Kallberg Y."/>
            <person name="Tangrot J."/>
            <person name="Rosling A."/>
        </authorList>
    </citation>
    <scope>NUCLEOTIDE SEQUENCE</scope>
    <source>
        <strain evidence="1">MA461A</strain>
    </source>
</reference>
<evidence type="ECO:0000313" key="2">
    <source>
        <dbReference type="Proteomes" id="UP000789920"/>
    </source>
</evidence>
<evidence type="ECO:0000313" key="1">
    <source>
        <dbReference type="EMBL" id="CAG8834997.1"/>
    </source>
</evidence>
<feature type="non-terminal residue" evidence="1">
    <location>
        <position position="313"/>
    </location>
</feature>
<protein>
    <submittedName>
        <fullName evidence="1">29336_t:CDS:1</fullName>
    </submittedName>
</protein>
<dbReference type="Proteomes" id="UP000789920">
    <property type="component" value="Unassembled WGS sequence"/>
</dbReference>